<feature type="region of interest" description="Disordered" evidence="1">
    <location>
        <begin position="161"/>
        <end position="205"/>
    </location>
</feature>
<dbReference type="STRING" id="123822.B0188_05855"/>
<name>A0A1T0B158_9PAST</name>
<proteinExistence type="predicted"/>
<gene>
    <name evidence="3" type="ORF">B0188_05855</name>
</gene>
<sequence length="205" mass="23399">MKLKAILFSLLYFISSHLSAQWLNVGKAHYNWGPFHVYTISLFTETGKYEEHLRPLMLSFNYAKPIEGKSFGISLIKDLDDLAIEDFSIKNYRDTLKSIFPDISPNDTLSYIALEDRGYFILNDKVLEPEFDNIFSQAFISIWLSPNTSYSELQPKLLGLEKEKEAPSKSEEPKLEDTPIGKPPEETKDPQPPSDDLLKGETQSS</sequence>
<dbReference type="AlphaFoldDB" id="A0A1T0B158"/>
<evidence type="ECO:0000313" key="4">
    <source>
        <dbReference type="Proteomes" id="UP000190023"/>
    </source>
</evidence>
<protein>
    <recommendedName>
        <fullName evidence="5">Chalcone isomerase domain-containing protein</fullName>
    </recommendedName>
</protein>
<keyword evidence="4" id="KW-1185">Reference proteome</keyword>
<evidence type="ECO:0000256" key="1">
    <source>
        <dbReference type="SAM" id="MobiDB-lite"/>
    </source>
</evidence>
<feature type="compositionally biased region" description="Basic and acidic residues" evidence="1">
    <location>
        <begin position="161"/>
        <end position="189"/>
    </location>
</feature>
<organism evidence="3 4">
    <name type="scientific">[Haemophilus] felis</name>
    <dbReference type="NCBI Taxonomy" id="123822"/>
    <lineage>
        <taxon>Bacteria</taxon>
        <taxon>Pseudomonadati</taxon>
        <taxon>Pseudomonadota</taxon>
        <taxon>Gammaproteobacteria</taxon>
        <taxon>Pasteurellales</taxon>
        <taxon>Pasteurellaceae</taxon>
    </lineage>
</organism>
<evidence type="ECO:0000313" key="3">
    <source>
        <dbReference type="EMBL" id="OOS03837.1"/>
    </source>
</evidence>
<reference evidence="3 4" key="1">
    <citation type="submission" date="2017-02" db="EMBL/GenBank/DDBJ databases">
        <title>Draft genome sequence of Haemophilus felis CCUG 31170 type strain.</title>
        <authorList>
            <person name="Engstrom-Jakobsson H."/>
            <person name="Salva-Serra F."/>
            <person name="Thorell K."/>
            <person name="Gonzales-Siles L."/>
            <person name="Karlsson R."/>
            <person name="Boulund F."/>
            <person name="Engstrand L."/>
            <person name="Kristiansson E."/>
            <person name="Moore E."/>
        </authorList>
    </citation>
    <scope>NUCLEOTIDE SEQUENCE [LARGE SCALE GENOMIC DNA]</scope>
    <source>
        <strain evidence="3 4">CCUG 31170</strain>
    </source>
</reference>
<evidence type="ECO:0008006" key="5">
    <source>
        <dbReference type="Google" id="ProtNLM"/>
    </source>
</evidence>
<evidence type="ECO:0000256" key="2">
    <source>
        <dbReference type="SAM" id="SignalP"/>
    </source>
</evidence>
<feature type="signal peptide" evidence="2">
    <location>
        <begin position="1"/>
        <end position="20"/>
    </location>
</feature>
<comment type="caution">
    <text evidence="3">The sequence shown here is derived from an EMBL/GenBank/DDBJ whole genome shotgun (WGS) entry which is preliminary data.</text>
</comment>
<dbReference type="EMBL" id="MUYB01000022">
    <property type="protein sequence ID" value="OOS03837.1"/>
    <property type="molecule type" value="Genomic_DNA"/>
</dbReference>
<dbReference type="Proteomes" id="UP000190023">
    <property type="component" value="Unassembled WGS sequence"/>
</dbReference>
<accession>A0A1T0B158</accession>
<dbReference type="OrthoDB" id="8527419at2"/>
<keyword evidence="2" id="KW-0732">Signal</keyword>
<feature type="chain" id="PRO_5012119978" description="Chalcone isomerase domain-containing protein" evidence="2">
    <location>
        <begin position="21"/>
        <end position="205"/>
    </location>
</feature>